<protein>
    <submittedName>
        <fullName evidence="1">Uncharacterized protein</fullName>
    </submittedName>
</protein>
<accession>A0A413B447</accession>
<dbReference type="RefSeq" id="WP_117754341.1">
    <property type="nucleotide sequence ID" value="NZ_QSAF01000018.1"/>
</dbReference>
<dbReference type="Proteomes" id="UP000285150">
    <property type="component" value="Unassembled WGS sequence"/>
</dbReference>
<organism evidence="1 2">
    <name type="scientific">Bacteroides stercoris</name>
    <dbReference type="NCBI Taxonomy" id="46506"/>
    <lineage>
        <taxon>Bacteria</taxon>
        <taxon>Pseudomonadati</taxon>
        <taxon>Bacteroidota</taxon>
        <taxon>Bacteroidia</taxon>
        <taxon>Bacteroidales</taxon>
        <taxon>Bacteroidaceae</taxon>
        <taxon>Bacteroides</taxon>
    </lineage>
</organism>
<reference evidence="1 2" key="1">
    <citation type="submission" date="2018-08" db="EMBL/GenBank/DDBJ databases">
        <title>A genome reference for cultivated species of the human gut microbiota.</title>
        <authorList>
            <person name="Zou Y."/>
            <person name="Xue W."/>
            <person name="Luo G."/>
        </authorList>
    </citation>
    <scope>NUCLEOTIDE SEQUENCE [LARGE SCALE GENOMIC DNA]</scope>
    <source>
        <strain evidence="1 2">AF12-7</strain>
    </source>
</reference>
<name>A0A413B447_BACSE</name>
<evidence type="ECO:0000313" key="1">
    <source>
        <dbReference type="EMBL" id="RGW32618.1"/>
    </source>
</evidence>
<dbReference type="EMBL" id="QSAF01000018">
    <property type="protein sequence ID" value="RGW32618.1"/>
    <property type="molecule type" value="Genomic_DNA"/>
</dbReference>
<comment type="caution">
    <text evidence="1">The sequence shown here is derived from an EMBL/GenBank/DDBJ whole genome shotgun (WGS) entry which is preliminary data.</text>
</comment>
<gene>
    <name evidence="1" type="ORF">DWV77_13635</name>
</gene>
<dbReference type="AlphaFoldDB" id="A0A413B447"/>
<sequence length="172" mass="20318">MIWHEIVKYSSENYGENGVYTKDEWTSRSDIGTVYEGKTFTLEKYLDVEQRYINVVLSIMDVTNCRYMIIQYLEADKTYIAKRIKTSKFHKIDSPLLKSISLLEENKRISIGQISNVLRLALREYIYVELSNKAHKLFVKFGYDYYLNVACSLSNEVLEDIVRKEKLFLDPR</sequence>
<proteinExistence type="predicted"/>
<evidence type="ECO:0000313" key="2">
    <source>
        <dbReference type="Proteomes" id="UP000285150"/>
    </source>
</evidence>